<dbReference type="EMBL" id="BAABIK010000002">
    <property type="protein sequence ID" value="GAA4929127.1"/>
    <property type="molecule type" value="Genomic_DNA"/>
</dbReference>
<dbReference type="Gene3D" id="1.10.260.40">
    <property type="entry name" value="lambda repressor-like DNA-binding domains"/>
    <property type="match status" value="1"/>
</dbReference>
<evidence type="ECO:0000313" key="2">
    <source>
        <dbReference type="Proteomes" id="UP001499993"/>
    </source>
</evidence>
<accession>A0ABP9G585</accession>
<organism evidence="1 2">
    <name type="scientific">Streptomonospora halophila</name>
    <dbReference type="NCBI Taxonomy" id="427369"/>
    <lineage>
        <taxon>Bacteria</taxon>
        <taxon>Bacillati</taxon>
        <taxon>Actinomycetota</taxon>
        <taxon>Actinomycetes</taxon>
        <taxon>Streptosporangiales</taxon>
        <taxon>Nocardiopsidaceae</taxon>
        <taxon>Streptomonospora</taxon>
    </lineage>
</organism>
<protein>
    <recommendedName>
        <fullName evidence="3">Helix-turn-helix domain-containing protein</fullName>
    </recommendedName>
</protein>
<evidence type="ECO:0008006" key="3">
    <source>
        <dbReference type="Google" id="ProtNLM"/>
    </source>
</evidence>
<gene>
    <name evidence="1" type="ORF">GCM10023224_05720</name>
</gene>
<proteinExistence type="predicted"/>
<comment type="caution">
    <text evidence="1">The sequence shown here is derived from an EMBL/GenBank/DDBJ whole genome shotgun (WGS) entry which is preliminary data.</text>
</comment>
<dbReference type="Pfam" id="PF13560">
    <property type="entry name" value="HTH_31"/>
    <property type="match status" value="1"/>
</dbReference>
<dbReference type="RefSeq" id="WP_345555349.1">
    <property type="nucleotide sequence ID" value="NZ_BAABIK010000002.1"/>
</dbReference>
<evidence type="ECO:0000313" key="1">
    <source>
        <dbReference type="EMBL" id="GAA4929127.1"/>
    </source>
</evidence>
<reference evidence="2" key="1">
    <citation type="journal article" date="2019" name="Int. J. Syst. Evol. Microbiol.">
        <title>The Global Catalogue of Microorganisms (GCM) 10K type strain sequencing project: providing services to taxonomists for standard genome sequencing and annotation.</title>
        <authorList>
            <consortium name="The Broad Institute Genomics Platform"/>
            <consortium name="The Broad Institute Genome Sequencing Center for Infectious Disease"/>
            <person name="Wu L."/>
            <person name="Ma J."/>
        </authorList>
    </citation>
    <scope>NUCLEOTIDE SEQUENCE [LARGE SCALE GENOMIC DNA]</scope>
    <source>
        <strain evidence="2">JCM 18123</strain>
    </source>
</reference>
<dbReference type="Proteomes" id="UP001499993">
    <property type="component" value="Unassembled WGS sequence"/>
</dbReference>
<dbReference type="InterPro" id="IPR001387">
    <property type="entry name" value="Cro/C1-type_HTH"/>
</dbReference>
<dbReference type="CDD" id="cd00093">
    <property type="entry name" value="HTH_XRE"/>
    <property type="match status" value="1"/>
</dbReference>
<name>A0ABP9G585_9ACTN</name>
<keyword evidence="2" id="KW-1185">Reference proteome</keyword>
<sequence length="183" mass="20372">MTATQPPEGLLIEEARESRRRGLSQNRAAELAGLSGTRWRHIVNGTRPATGAKVTQTVARMALVVDVTPQEMERVGRPDVAQIMAELQDSVPDRTGSGHMKGWPLRPTEELWWEPQDPSLPGGPAIRYTYRWTSPEDPADYIESSKGMDPERDPLEVAALFREMLAKAYGDRILGDPEDARNP</sequence>
<dbReference type="InterPro" id="IPR010982">
    <property type="entry name" value="Lambda_DNA-bd_dom_sf"/>
</dbReference>